<gene>
    <name evidence="1" type="ORF">AW11_02115</name>
</gene>
<proteinExistence type="predicted"/>
<comment type="caution">
    <text evidence="1">The sequence shown here is derived from an EMBL/GenBank/DDBJ whole genome shotgun (WGS) entry which is preliminary data.</text>
</comment>
<evidence type="ECO:0000313" key="1">
    <source>
        <dbReference type="EMBL" id="EXI88495.1"/>
    </source>
</evidence>
<accession>A0A011QHK6</accession>
<dbReference type="EMBL" id="JEMY01000026">
    <property type="protein sequence ID" value="EXI88495.1"/>
    <property type="molecule type" value="Genomic_DNA"/>
</dbReference>
<reference evidence="1" key="1">
    <citation type="submission" date="2014-02" db="EMBL/GenBank/DDBJ databases">
        <title>Expanding our view of genomic diversity in Candidatus Accumulibacter clades.</title>
        <authorList>
            <person name="Skennerton C.T."/>
            <person name="Barr J.J."/>
            <person name="Slater F.R."/>
            <person name="Bond P.L."/>
            <person name="Tyson G.W."/>
        </authorList>
    </citation>
    <scope>NUCLEOTIDE SEQUENCE [LARGE SCALE GENOMIC DNA]</scope>
</reference>
<dbReference type="Proteomes" id="UP000022141">
    <property type="component" value="Unassembled WGS sequence"/>
</dbReference>
<organism evidence="1 2">
    <name type="scientific">Accumulibacter regalis</name>
    <dbReference type="NCBI Taxonomy" id="522306"/>
    <lineage>
        <taxon>Bacteria</taxon>
        <taxon>Pseudomonadati</taxon>
        <taxon>Pseudomonadota</taxon>
        <taxon>Betaproteobacteria</taxon>
        <taxon>Candidatus Accumulibacter</taxon>
    </lineage>
</organism>
<evidence type="ECO:0000313" key="2">
    <source>
        <dbReference type="Proteomes" id="UP000022141"/>
    </source>
</evidence>
<keyword evidence="2" id="KW-1185">Reference proteome</keyword>
<name>A0A011QHK6_ACCRE</name>
<dbReference type="AlphaFoldDB" id="A0A011QHK6"/>
<sequence>MTTERAETYNTNFGLFRNTGTQQVIDPGARTLQTGRKSVFATASRTDSNEFPRGAKTNIYSFPGEPRMLISDMPSMVGDGIDMAPQSVIEIADNTATGRPRLLYGTMGVCVVSPTLEGMAKGSESPFSDGMDIHPGDSAGQIFPDARFDGNLQADIEAAEVIIIQQPRHGTIVRRDVSQIKYAPEDGFIGDDQVVFLVNIGGKNIKVIYFIEVVDISTKPGADYDKYQTIYRKHCEKSEWRILHHLPKEGSVASHLAD</sequence>
<protein>
    <submittedName>
        <fullName evidence="1">Uncharacterized protein</fullName>
    </submittedName>
</protein>